<dbReference type="InterPro" id="IPR036034">
    <property type="entry name" value="PDZ_sf"/>
</dbReference>
<dbReference type="EMBL" id="JWZX01003143">
    <property type="protein sequence ID" value="KOO23930.1"/>
    <property type="molecule type" value="Genomic_DNA"/>
</dbReference>
<evidence type="ECO:0000259" key="2">
    <source>
        <dbReference type="SMART" id="SM00228"/>
    </source>
</evidence>
<dbReference type="InterPro" id="IPR001478">
    <property type="entry name" value="PDZ"/>
</dbReference>
<dbReference type="AlphaFoldDB" id="A0A0M0JBR2"/>
<evidence type="ECO:0000256" key="1">
    <source>
        <dbReference type="SAM" id="MobiDB-lite"/>
    </source>
</evidence>
<feature type="region of interest" description="Disordered" evidence="1">
    <location>
        <begin position="192"/>
        <end position="238"/>
    </location>
</feature>
<dbReference type="Proteomes" id="UP000037460">
    <property type="component" value="Unassembled WGS sequence"/>
</dbReference>
<reference evidence="4" key="1">
    <citation type="journal article" date="2015" name="PLoS Genet.">
        <title>Genome Sequence and Transcriptome Analyses of Chrysochromulina tobin: Metabolic Tools for Enhanced Algal Fitness in the Prominent Order Prymnesiales (Haptophyceae).</title>
        <authorList>
            <person name="Hovde B.T."/>
            <person name="Deodato C.R."/>
            <person name="Hunsperger H.M."/>
            <person name="Ryken S.A."/>
            <person name="Yost W."/>
            <person name="Jha R.K."/>
            <person name="Patterson J."/>
            <person name="Monnat R.J. Jr."/>
            <person name="Barlow S.B."/>
            <person name="Starkenburg S.R."/>
            <person name="Cattolico R.A."/>
        </authorList>
    </citation>
    <scope>NUCLEOTIDE SEQUENCE</scope>
    <source>
        <strain evidence="4">CCMP291</strain>
    </source>
</reference>
<evidence type="ECO:0000313" key="3">
    <source>
        <dbReference type="EMBL" id="KOO23930.1"/>
    </source>
</evidence>
<feature type="compositionally biased region" description="Basic and acidic residues" evidence="1">
    <location>
        <begin position="200"/>
        <end position="216"/>
    </location>
</feature>
<protein>
    <recommendedName>
        <fullName evidence="2">PDZ domain-containing protein</fullName>
    </recommendedName>
</protein>
<accession>A0A0M0JBR2</accession>
<dbReference type="CDD" id="cd00136">
    <property type="entry name" value="PDZ_canonical"/>
    <property type="match status" value="1"/>
</dbReference>
<sequence length="261" mass="26904">MAPTQLSSACAAPAPAKRRTRVRWVLGAFGRKSPSPSDYPSAVEPAAESGAQYDAPRLPGQGTSLSLAPSTTLGICAAALASPLHRPPPRLLLTPPPAHLGLGGLVVGLAEGGIALAAGALKKGMLIKAVNGEPVGSASDAAAKLKAAFPEVKLLVFTPPAGAPELTDPFDDADGEWGEPLKPKRFSVFGKQRAKAPKTSRVEVAKDAHRQAERSPFKAVQPVPDSKHSPSKNNKNVAYAPPQKLFAVGAIAAIEPVRPAP</sequence>
<gene>
    <name evidence="3" type="ORF">Ctob_000334</name>
</gene>
<name>A0A0M0JBR2_9EUKA</name>
<dbReference type="SMART" id="SM00228">
    <property type="entry name" value="PDZ"/>
    <property type="match status" value="1"/>
</dbReference>
<proteinExistence type="predicted"/>
<organism evidence="3 4">
    <name type="scientific">Chrysochromulina tobinii</name>
    <dbReference type="NCBI Taxonomy" id="1460289"/>
    <lineage>
        <taxon>Eukaryota</taxon>
        <taxon>Haptista</taxon>
        <taxon>Haptophyta</taxon>
        <taxon>Prymnesiophyceae</taxon>
        <taxon>Prymnesiales</taxon>
        <taxon>Chrysochromulinaceae</taxon>
        <taxon>Chrysochromulina</taxon>
    </lineage>
</organism>
<feature type="domain" description="PDZ" evidence="2">
    <location>
        <begin position="71"/>
        <end position="160"/>
    </location>
</feature>
<evidence type="ECO:0000313" key="4">
    <source>
        <dbReference type="Proteomes" id="UP000037460"/>
    </source>
</evidence>
<comment type="caution">
    <text evidence="3">The sequence shown here is derived from an EMBL/GenBank/DDBJ whole genome shotgun (WGS) entry which is preliminary data.</text>
</comment>
<dbReference type="Gene3D" id="2.30.42.10">
    <property type="match status" value="1"/>
</dbReference>
<dbReference type="SUPFAM" id="SSF50156">
    <property type="entry name" value="PDZ domain-like"/>
    <property type="match status" value="1"/>
</dbReference>
<keyword evidence="4" id="KW-1185">Reference proteome</keyword>